<sequence length="376" mass="42148">MLRAVLSCQAKPQHLFLSAVQATWKGSELGHFGNKLKPLVKVDNVRTILRPIKNWMLQNKSFRNLAMGEIIATLYQFSLFTVVMYSATSDAWHFYLCAPFFGTVVTSIPEQLIAALRGQWRRTVVLSVPLLTSVCPASPDWLNAFCTIVWLLASHAAGGCRAPLIRRECDICAERKTSARSDASQQYFSPAVQPYLRLSLPLQPGDSSGDILRSQRSNNHALATLLCKYGLSALPIWLSGTDVGDSQVDFRTVGALEGNLHQHRRFMNMTEVCFAVHGSEHNKQLAVAKVPHGGDFLCEKVKHSCHWQFFVAVFFMHRKCRNLLAELVLPQFKTVAGRIDARQRESEKLSRAQRRHDGGQGRDAKRRRGLAPLPVD</sequence>
<dbReference type="AlphaFoldDB" id="A0A6A4ST47"/>
<feature type="region of interest" description="Disordered" evidence="1">
    <location>
        <begin position="340"/>
        <end position="376"/>
    </location>
</feature>
<feature type="compositionally biased region" description="Basic and acidic residues" evidence="1">
    <location>
        <begin position="340"/>
        <end position="363"/>
    </location>
</feature>
<proteinExistence type="predicted"/>
<evidence type="ECO:0000256" key="1">
    <source>
        <dbReference type="SAM" id="MobiDB-lite"/>
    </source>
</evidence>
<name>A0A6A4ST47_SCOMX</name>
<comment type="caution">
    <text evidence="2">The sequence shown here is derived from an EMBL/GenBank/DDBJ whole genome shotgun (WGS) entry which is preliminary data.</text>
</comment>
<organism evidence="2 3">
    <name type="scientific">Scophthalmus maximus</name>
    <name type="common">Turbot</name>
    <name type="synonym">Psetta maxima</name>
    <dbReference type="NCBI Taxonomy" id="52904"/>
    <lineage>
        <taxon>Eukaryota</taxon>
        <taxon>Metazoa</taxon>
        <taxon>Chordata</taxon>
        <taxon>Craniata</taxon>
        <taxon>Vertebrata</taxon>
        <taxon>Euteleostomi</taxon>
        <taxon>Actinopterygii</taxon>
        <taxon>Neopterygii</taxon>
        <taxon>Teleostei</taxon>
        <taxon>Neoteleostei</taxon>
        <taxon>Acanthomorphata</taxon>
        <taxon>Carangaria</taxon>
        <taxon>Pleuronectiformes</taxon>
        <taxon>Pleuronectoidei</taxon>
        <taxon>Scophthalmidae</taxon>
        <taxon>Scophthalmus</taxon>
    </lineage>
</organism>
<dbReference type="Proteomes" id="UP000438429">
    <property type="component" value="Unassembled WGS sequence"/>
</dbReference>
<gene>
    <name evidence="2" type="ORF">F2P81_013096</name>
</gene>
<accession>A0A6A4ST47</accession>
<dbReference type="EMBL" id="VEVO01000011">
    <property type="protein sequence ID" value="KAF0035338.1"/>
    <property type="molecule type" value="Genomic_DNA"/>
</dbReference>
<reference evidence="2 3" key="1">
    <citation type="submission" date="2019-06" db="EMBL/GenBank/DDBJ databases">
        <title>Draft genomes of female and male turbot (Scophthalmus maximus).</title>
        <authorList>
            <person name="Xu H."/>
            <person name="Xu X.-W."/>
            <person name="Shao C."/>
            <person name="Chen S."/>
        </authorList>
    </citation>
    <scope>NUCLEOTIDE SEQUENCE [LARGE SCALE GENOMIC DNA]</scope>
    <source>
        <strain evidence="2">Ysfricsl-2016a</strain>
        <tissue evidence="2">Blood</tissue>
    </source>
</reference>
<protein>
    <submittedName>
        <fullName evidence="2">Uncharacterized protein</fullName>
    </submittedName>
</protein>
<evidence type="ECO:0000313" key="3">
    <source>
        <dbReference type="Proteomes" id="UP000438429"/>
    </source>
</evidence>
<evidence type="ECO:0000313" key="2">
    <source>
        <dbReference type="EMBL" id="KAF0035338.1"/>
    </source>
</evidence>